<evidence type="ECO:0000313" key="1">
    <source>
        <dbReference type="EMBL" id="PWI25889.1"/>
    </source>
</evidence>
<dbReference type="Proteomes" id="UP000245938">
    <property type="component" value="Unassembled WGS sequence"/>
</dbReference>
<dbReference type="RefSeq" id="WP_109305310.1">
    <property type="nucleotide sequence ID" value="NZ_BJUF01000117.1"/>
</dbReference>
<reference evidence="1 2" key="1">
    <citation type="submission" date="2018-05" db="EMBL/GenBank/DDBJ databases">
        <title>Kurthia sibirica genome sequence.</title>
        <authorList>
            <person name="Maclea K.S."/>
            <person name="Goen A.E."/>
        </authorList>
    </citation>
    <scope>NUCLEOTIDE SEQUENCE [LARGE SCALE GENOMIC DNA]</scope>
    <source>
        <strain evidence="1 2">ATCC 49154</strain>
    </source>
</reference>
<dbReference type="AlphaFoldDB" id="A0A2U3AN23"/>
<gene>
    <name evidence="1" type="ORF">DEX24_04970</name>
</gene>
<protein>
    <submittedName>
        <fullName evidence="1">Uncharacterized protein</fullName>
    </submittedName>
</protein>
<organism evidence="1 2">
    <name type="scientific">Kurthia sibirica</name>
    <dbReference type="NCBI Taxonomy" id="202750"/>
    <lineage>
        <taxon>Bacteria</taxon>
        <taxon>Bacillati</taxon>
        <taxon>Bacillota</taxon>
        <taxon>Bacilli</taxon>
        <taxon>Bacillales</taxon>
        <taxon>Caryophanaceae</taxon>
        <taxon>Kurthia</taxon>
    </lineage>
</organism>
<dbReference type="EMBL" id="QFVR01000005">
    <property type="protein sequence ID" value="PWI25889.1"/>
    <property type="molecule type" value="Genomic_DNA"/>
</dbReference>
<keyword evidence="2" id="KW-1185">Reference proteome</keyword>
<comment type="caution">
    <text evidence="1">The sequence shown here is derived from an EMBL/GenBank/DDBJ whole genome shotgun (WGS) entry which is preliminary data.</text>
</comment>
<name>A0A2U3AN23_9BACL</name>
<accession>A0A2U3AN23</accession>
<sequence>MGKSYQMWIEISSNDASMDTLFIHSPNPNEDNFPYKKLTNLVDVRSEIPSYLTEIIDVENYKIESYGSIEDGITDKIFVIQFFDIKSL</sequence>
<proteinExistence type="predicted"/>
<evidence type="ECO:0000313" key="2">
    <source>
        <dbReference type="Proteomes" id="UP000245938"/>
    </source>
</evidence>
<dbReference type="OrthoDB" id="7059463at2"/>